<sequence length="212" mass="23382">MSAIKMAVVAANGRAGSKIVAEAVNRGIEVTAIVRHQKESPAQHTLIKDLFELTTEDVQDFDVLVDAFGTFTLENLPEHMVSIKHLTDILSHVSTRLLIVGGAGSLYTDKDHRQQLKDSADFPKEALPLARIMSQTLEQLRLRDDVRWTYVSPAANFLADGPRTGHYLLRGEEYSTNSKGESSISYADYAIGLVDEALSGEHIHQRISLIGQ</sequence>
<dbReference type="PANTHER" id="PTHR43355">
    <property type="entry name" value="FLAVIN REDUCTASE (NADPH)"/>
    <property type="match status" value="1"/>
</dbReference>
<dbReference type="Gene3D" id="3.40.50.720">
    <property type="entry name" value="NAD(P)-binding Rossmann-like Domain"/>
    <property type="match status" value="1"/>
</dbReference>
<evidence type="ECO:0000259" key="1">
    <source>
        <dbReference type="Pfam" id="PF13460"/>
    </source>
</evidence>
<dbReference type="InterPro" id="IPR016040">
    <property type="entry name" value="NAD(P)-bd_dom"/>
</dbReference>
<dbReference type="PANTHER" id="PTHR43355:SF2">
    <property type="entry name" value="FLAVIN REDUCTASE (NADPH)"/>
    <property type="match status" value="1"/>
</dbReference>
<name>A0A261ET72_9BIFI</name>
<dbReference type="RefSeq" id="WP_211278676.1">
    <property type="nucleotide sequence ID" value="NZ_MWWS01000004.1"/>
</dbReference>
<dbReference type="AlphaFoldDB" id="A0A261ET72"/>
<accession>A0A261ET72</accession>
<comment type="caution">
    <text evidence="2">The sequence shown here is derived from an EMBL/GenBank/DDBJ whole genome shotgun (WGS) entry which is preliminary data.</text>
</comment>
<dbReference type="InterPro" id="IPR036291">
    <property type="entry name" value="NAD(P)-bd_dom_sf"/>
</dbReference>
<evidence type="ECO:0000313" key="2">
    <source>
        <dbReference type="EMBL" id="OZG50043.1"/>
    </source>
</evidence>
<dbReference type="GO" id="GO:0016646">
    <property type="term" value="F:oxidoreductase activity, acting on the CH-NH group of donors, NAD or NADP as acceptor"/>
    <property type="evidence" value="ECO:0007669"/>
    <property type="project" value="TreeGrafter"/>
</dbReference>
<dbReference type="EMBL" id="MWWS01000004">
    <property type="protein sequence ID" value="OZG50043.1"/>
    <property type="molecule type" value="Genomic_DNA"/>
</dbReference>
<dbReference type="InterPro" id="IPR051606">
    <property type="entry name" value="Polyketide_Oxido-like"/>
</dbReference>
<dbReference type="Proteomes" id="UP000216004">
    <property type="component" value="Unassembled WGS sequence"/>
</dbReference>
<keyword evidence="3" id="KW-1185">Reference proteome</keyword>
<evidence type="ECO:0000313" key="3">
    <source>
        <dbReference type="Proteomes" id="UP000216004"/>
    </source>
</evidence>
<feature type="domain" description="NAD(P)-binding" evidence="1">
    <location>
        <begin position="11"/>
        <end position="190"/>
    </location>
</feature>
<proteinExistence type="predicted"/>
<dbReference type="SUPFAM" id="SSF51735">
    <property type="entry name" value="NAD(P)-binding Rossmann-fold domains"/>
    <property type="match status" value="1"/>
</dbReference>
<dbReference type="Pfam" id="PF13460">
    <property type="entry name" value="NAD_binding_10"/>
    <property type="match status" value="1"/>
</dbReference>
<gene>
    <name evidence="2" type="ORF">BOCO_0560</name>
</gene>
<reference evidence="2 3" key="1">
    <citation type="journal article" date="2017" name="BMC Genomics">
        <title>Comparative genomic and phylogenomic analyses of the Bifidobacteriaceae family.</title>
        <authorList>
            <person name="Lugli G.A."/>
            <person name="Milani C."/>
            <person name="Turroni F."/>
            <person name="Duranti S."/>
            <person name="Mancabelli L."/>
            <person name="Mangifesta M."/>
            <person name="Ferrario C."/>
            <person name="Modesto M."/>
            <person name="Mattarelli P."/>
            <person name="Jiri K."/>
            <person name="van Sinderen D."/>
            <person name="Ventura M."/>
        </authorList>
    </citation>
    <scope>NUCLEOTIDE SEQUENCE [LARGE SCALE GENOMIC DNA]</scope>
    <source>
        <strain evidence="2 3">DSM 22924</strain>
    </source>
</reference>
<organism evidence="2 3">
    <name type="scientific">Bombiscardovia coagulans</name>
    <dbReference type="NCBI Taxonomy" id="686666"/>
    <lineage>
        <taxon>Bacteria</taxon>
        <taxon>Bacillati</taxon>
        <taxon>Actinomycetota</taxon>
        <taxon>Actinomycetes</taxon>
        <taxon>Bifidobacteriales</taxon>
        <taxon>Bifidobacteriaceae</taxon>
        <taxon>Bombiscardovia</taxon>
    </lineage>
</organism>
<protein>
    <submittedName>
        <fullName evidence="2">NADH-flavin reductase</fullName>
    </submittedName>
</protein>